<proteinExistence type="predicted"/>
<dbReference type="OrthoDB" id="6513222at2"/>
<evidence type="ECO:0000313" key="3">
    <source>
        <dbReference type="Proteomes" id="UP000094023"/>
    </source>
</evidence>
<name>A0A198GNE3_9GAMM</name>
<dbReference type="AlphaFoldDB" id="A0A198GNE3"/>
<dbReference type="RefSeq" id="WP_157091904.1">
    <property type="nucleotide sequence ID" value="NZ_LXEN01000007.1"/>
</dbReference>
<keyword evidence="3" id="KW-1185">Reference proteome</keyword>
<organism evidence="2 3">
    <name type="scientific">Proteus myxofaciens ATCC 19692</name>
    <dbReference type="NCBI Taxonomy" id="1354337"/>
    <lineage>
        <taxon>Bacteria</taxon>
        <taxon>Pseudomonadati</taxon>
        <taxon>Pseudomonadota</taxon>
        <taxon>Gammaproteobacteria</taxon>
        <taxon>Enterobacterales</taxon>
        <taxon>Morganellaceae</taxon>
        <taxon>Proteus</taxon>
    </lineage>
</organism>
<protein>
    <submittedName>
        <fullName evidence="2">Uncharacterized protein</fullName>
    </submittedName>
</protein>
<dbReference type="EMBL" id="LXEN01000007">
    <property type="protein sequence ID" value="OAT38927.1"/>
    <property type="molecule type" value="Genomic_DNA"/>
</dbReference>
<reference evidence="2 3" key="1">
    <citation type="submission" date="2016-04" db="EMBL/GenBank/DDBJ databases">
        <title>ATOL: Assembling a taxonomically balanced genome-scale reconstruction of the evolutionary history of the Enterobacteriaceae.</title>
        <authorList>
            <person name="Plunkett G.III."/>
            <person name="Neeno-Eckwall E.C."/>
            <person name="Glasner J.D."/>
            <person name="Perna N.T."/>
        </authorList>
    </citation>
    <scope>NUCLEOTIDE SEQUENCE [LARGE SCALE GENOMIC DNA]</scope>
    <source>
        <strain evidence="2 3">ATCC 19692</strain>
    </source>
</reference>
<feature type="coiled-coil region" evidence="1">
    <location>
        <begin position="809"/>
        <end position="836"/>
    </location>
</feature>
<evidence type="ECO:0000313" key="2">
    <source>
        <dbReference type="EMBL" id="OAT38927.1"/>
    </source>
</evidence>
<sequence length="969" mass="111248">MLIKQSPPISTPNTSIFLDSHHDDQEISYKLNIEDIKKVDNSSNKIQLSKNNKVIHNAELKIKEIKNVNKIDSNNYVYLGSTNMSLLNNMGLTLEEDGSLLLIKGKTHDLFTGLYQKYIRGGFKYQGFNIKNKEGSELKFKELYVDADGFLIGKKKDDNNDVNELYKIKFSKIEESYSLNDNQESNKNFIVEYEPYIPRKNEVQDLSSINNVIEQDENNEIHIRRKGFEVGIKLENNKLLITGLTGFLTAEITDELDGSLWHDIKLPLKKQDKILAIKPVLNRVQIVIKRDDKIKIYYLNPSHIFAVKPYEYQVSRLTKTPPMSFYSMVGENNYNNYHSGQPYSSQTVGNFSSRHIPFFSSFIDNARIHFDKAKESYALKKYSKLASNMAKSVDPGFRGLFSGIRALTNSTTTPAKTKYIALNNAKLNIDQHFKVLGRTCKNIENGRTHGEIIQTLTQEMKKKESIMLSQYNDIRAFFGISAFNLTDKLGVNAFALASYAKTHTLIINKNKDDEITFSFINEKNINTSVGLSAGVGTYEKRSNYNSIDYGVVTPAMASVVLNANYAKSSDFSFNIPLNEITEFIDNRLNITEHELIDKTKLETNTSKEIRLGIEARAEISGDIDVMLNKTTGVTVPRNAIGLNMVFNILKIDANINKIINAGEMDVINEKKEINLGLFEFIFEAYRDLKFTPSSTTANSQIQWYPLTTVRDFETMLKRKVNYLFNRTIFSSESIKNKEQEDKSKKEMKYIYKRIVKLNKLIDKYPEEYSVSKDIGKLSDIYLTLSSDKSEKNKLKDSIKSKNEVEINYNNKLKDFLSELKEKAETLSSQKKDNMNEKFNPFFTTNYTLTKKNKNIRASFIQSIKQLIDENTILSKEETKKLDIKKLNTELDELYQKYKVELKKVAYQIDAIDVMSVSELAFKKKTLPTGFVRLGNKKAITHSQVKGNIRFSYDIENQKMNKITSSYYFN</sequence>
<evidence type="ECO:0000256" key="1">
    <source>
        <dbReference type="SAM" id="Coils"/>
    </source>
</evidence>
<dbReference type="Proteomes" id="UP000094023">
    <property type="component" value="Unassembled WGS sequence"/>
</dbReference>
<dbReference type="PATRIC" id="fig|1354337.4.peg.199"/>
<gene>
    <name evidence="2" type="ORF">M983_0192</name>
</gene>
<comment type="caution">
    <text evidence="2">The sequence shown here is derived from an EMBL/GenBank/DDBJ whole genome shotgun (WGS) entry which is preliminary data.</text>
</comment>
<feature type="coiled-coil region" evidence="1">
    <location>
        <begin position="876"/>
        <end position="903"/>
    </location>
</feature>
<accession>A0A198GNE3</accession>
<keyword evidence="1" id="KW-0175">Coiled coil</keyword>